<dbReference type="OMA" id="NVCVREI"/>
<dbReference type="Gene3D" id="3.40.50.720">
    <property type="entry name" value="NAD(P)-binding Rossmann-like Domain"/>
    <property type="match status" value="1"/>
</dbReference>
<evidence type="ECO:0000313" key="4">
    <source>
        <dbReference type="EMBL" id="CBK20863.2"/>
    </source>
</evidence>
<dbReference type="PRINTS" id="PR00081">
    <property type="entry name" value="GDHRDH"/>
</dbReference>
<dbReference type="Pfam" id="PF00106">
    <property type="entry name" value="adh_short"/>
    <property type="match status" value="1"/>
</dbReference>
<dbReference type="GeneID" id="24918392"/>
<dbReference type="RefSeq" id="XP_012894911.1">
    <property type="nucleotide sequence ID" value="XM_013039457.1"/>
</dbReference>
<comment type="similarity">
    <text evidence="1 3">Belongs to the short-chain dehydrogenases/reductases (SDR) family.</text>
</comment>
<dbReference type="PROSITE" id="PS00061">
    <property type="entry name" value="ADH_SHORT"/>
    <property type="match status" value="1"/>
</dbReference>
<keyword evidence="2" id="KW-0560">Oxidoreductase</keyword>
<dbReference type="SUPFAM" id="SSF51735">
    <property type="entry name" value="NAD(P)-binding Rossmann-fold domains"/>
    <property type="match status" value="1"/>
</dbReference>
<dbReference type="OrthoDB" id="37659at2759"/>
<evidence type="ECO:0000313" key="5">
    <source>
        <dbReference type="Proteomes" id="UP000008312"/>
    </source>
</evidence>
<dbReference type="InParanoid" id="D8LX68"/>
<dbReference type="CDD" id="cd05233">
    <property type="entry name" value="SDR_c"/>
    <property type="match status" value="1"/>
</dbReference>
<dbReference type="PRINTS" id="PR00080">
    <property type="entry name" value="SDRFAMILY"/>
</dbReference>
<sequence>MESLVGKVACITGASRGIGRGIALALAKEGCKLGICSRKEADIERCKKELEKLGADVIACPVDVSKKEEMTHFRDLVLERFGTIDIWVNNAGYMPINLLENGNMDEWDRTVDVNCKGVLHGIGCCLPVMKKNNSGHIINLSSDGGLRQFNYLTVYCATKYFVEGLSIGLRREVSGYNIRVTNLQPGDVSTDIGMDSTDKEAIKGYYGRDVTEDVSDDSSSSMEEEDEAPNFYSLKVKNIADTVVFIS</sequence>
<dbReference type="GO" id="GO:0016491">
    <property type="term" value="F:oxidoreductase activity"/>
    <property type="evidence" value="ECO:0007669"/>
    <property type="project" value="UniProtKB-KW"/>
</dbReference>
<dbReference type="GO" id="GO:0005829">
    <property type="term" value="C:cytosol"/>
    <property type="evidence" value="ECO:0007669"/>
    <property type="project" value="TreeGrafter"/>
</dbReference>
<accession>D8LX68</accession>
<name>D8LX68_BLAHO</name>
<reference evidence="4" key="1">
    <citation type="submission" date="2010-02" db="EMBL/GenBank/DDBJ databases">
        <title>Sequencing and annotation of the Blastocystis hominis genome.</title>
        <authorList>
            <person name="Wincker P."/>
        </authorList>
    </citation>
    <scope>NUCLEOTIDE SEQUENCE</scope>
    <source>
        <strain evidence="4">Singapore isolate B</strain>
    </source>
</reference>
<evidence type="ECO:0000256" key="3">
    <source>
        <dbReference type="RuleBase" id="RU000363"/>
    </source>
</evidence>
<organism evidence="4">
    <name type="scientific">Blastocystis hominis</name>
    <dbReference type="NCBI Taxonomy" id="12968"/>
    <lineage>
        <taxon>Eukaryota</taxon>
        <taxon>Sar</taxon>
        <taxon>Stramenopiles</taxon>
        <taxon>Bigyra</taxon>
        <taxon>Opalozoa</taxon>
        <taxon>Opalinata</taxon>
        <taxon>Blastocystidae</taxon>
        <taxon>Blastocystis</taxon>
    </lineage>
</organism>
<protein>
    <submittedName>
        <fullName evidence="4">Short-chain dehydrogenase/reductase</fullName>
    </submittedName>
</protein>
<gene>
    <name evidence="4" type="ORF">GSBLH_T00001113001</name>
</gene>
<evidence type="ECO:0000256" key="1">
    <source>
        <dbReference type="ARBA" id="ARBA00006484"/>
    </source>
</evidence>
<dbReference type="PANTHER" id="PTHR43391:SF86">
    <property type="entry name" value="SHORT-CHAIN DEHYDROGENASE_REDUCTASE FAMILY PROTEIN"/>
    <property type="match status" value="1"/>
</dbReference>
<dbReference type="InterPro" id="IPR036291">
    <property type="entry name" value="NAD(P)-bd_dom_sf"/>
</dbReference>
<dbReference type="InterPro" id="IPR020904">
    <property type="entry name" value="Sc_DH/Rdtase_CS"/>
</dbReference>
<keyword evidence="5" id="KW-1185">Reference proteome</keyword>
<dbReference type="Proteomes" id="UP000008312">
    <property type="component" value="Unassembled WGS sequence"/>
</dbReference>
<proteinExistence type="inferred from homology"/>
<dbReference type="EMBL" id="FN668639">
    <property type="protein sequence ID" value="CBK20863.2"/>
    <property type="molecule type" value="Genomic_DNA"/>
</dbReference>
<dbReference type="PANTHER" id="PTHR43391">
    <property type="entry name" value="RETINOL DEHYDROGENASE-RELATED"/>
    <property type="match status" value="1"/>
</dbReference>
<evidence type="ECO:0000256" key="2">
    <source>
        <dbReference type="ARBA" id="ARBA00023002"/>
    </source>
</evidence>
<dbReference type="InterPro" id="IPR002347">
    <property type="entry name" value="SDR_fam"/>
</dbReference>
<dbReference type="AlphaFoldDB" id="D8LX68"/>